<keyword evidence="4" id="KW-0133">Cell shape</keyword>
<keyword evidence="3" id="KW-0378">Hydrolase</keyword>
<keyword evidence="2" id="KW-0732">Signal</keyword>
<feature type="active site" description="Proton acceptor" evidence="7">
    <location>
        <position position="110"/>
    </location>
</feature>
<dbReference type="PROSITE" id="PS50042">
    <property type="entry name" value="CNMP_BINDING_3"/>
    <property type="match status" value="1"/>
</dbReference>
<dbReference type="Proteomes" id="UP000177360">
    <property type="component" value="Unassembled WGS sequence"/>
</dbReference>
<feature type="active site" evidence="7">
    <location>
        <position position="167"/>
    </location>
</feature>
<evidence type="ECO:0000256" key="8">
    <source>
        <dbReference type="PIRSR" id="PIRSR618044-2"/>
    </source>
</evidence>
<feature type="active site" description="Acyl-ester intermediate" evidence="7">
    <location>
        <position position="107"/>
    </location>
</feature>
<evidence type="ECO:0000256" key="1">
    <source>
        <dbReference type="ARBA" id="ARBA00007164"/>
    </source>
</evidence>
<dbReference type="PANTHER" id="PTHR21581:SF6">
    <property type="entry name" value="TRAFFICKING PROTEIN PARTICLE COMPLEX SUBUNIT 12"/>
    <property type="match status" value="1"/>
</dbReference>
<feature type="domain" description="Cyclic nucleotide-binding" evidence="11">
    <location>
        <begin position="282"/>
        <end position="326"/>
    </location>
</feature>
<keyword evidence="10" id="KW-1133">Transmembrane helix</keyword>
<dbReference type="GO" id="GO:0008360">
    <property type="term" value="P:regulation of cell shape"/>
    <property type="evidence" value="ECO:0007669"/>
    <property type="project" value="UniProtKB-KW"/>
</dbReference>
<dbReference type="PANTHER" id="PTHR21581">
    <property type="entry name" value="D-ALANYL-D-ALANINE CARBOXYPEPTIDASE"/>
    <property type="match status" value="1"/>
</dbReference>
<feature type="binding site" evidence="8">
    <location>
        <position position="279"/>
    </location>
    <ligand>
        <name>substrate</name>
    </ligand>
</feature>
<feature type="transmembrane region" description="Helical" evidence="10">
    <location>
        <begin position="12"/>
        <end position="31"/>
    </location>
</feature>
<evidence type="ECO:0000256" key="3">
    <source>
        <dbReference type="ARBA" id="ARBA00022801"/>
    </source>
</evidence>
<dbReference type="EMBL" id="MHLZ01000038">
    <property type="protein sequence ID" value="OGZ19280.1"/>
    <property type="molecule type" value="Genomic_DNA"/>
</dbReference>
<sequence>MNSDISKKNLKVLFIILIMSIPFWWGMNVFANNLESFYFARMANGTSEIFTAQLNRIILLHKAEQRQRKIDSLQIGARAAISVEMDKNGKERILYENNSGQFLPIASLTKLMTALIVFDLNETYNSSQLIIISKEAFDQEGSLRYGDLIVGEKISIENLLNIMLIESSNDAAFALAEFISKDAFVDLMNYYAQDLELADTKFFNPTGLDEASPSKESNFSTVQDLARLAEYILKNYPRIFEITTKKNYRVFNHDGSLRYFMPQNINELLGEIPGIIGGKTGFSILANGCLLLVVNGEEKGSYIINVVLGSGDRFGDMRKLIEAVRE</sequence>
<keyword evidence="6" id="KW-0961">Cell wall biogenesis/degradation</keyword>
<reference evidence="12 13" key="1">
    <citation type="journal article" date="2016" name="Nat. Commun.">
        <title>Thousands of microbial genomes shed light on interconnected biogeochemical processes in an aquifer system.</title>
        <authorList>
            <person name="Anantharaman K."/>
            <person name="Brown C.T."/>
            <person name="Hug L.A."/>
            <person name="Sharon I."/>
            <person name="Castelle C.J."/>
            <person name="Probst A.J."/>
            <person name="Thomas B.C."/>
            <person name="Singh A."/>
            <person name="Wilkins M.J."/>
            <person name="Karaoz U."/>
            <person name="Brodie E.L."/>
            <person name="Williams K.H."/>
            <person name="Hubbard S.S."/>
            <person name="Banfield J.F."/>
        </authorList>
    </citation>
    <scope>NUCLEOTIDE SEQUENCE [LARGE SCALE GENOMIC DNA]</scope>
</reference>
<dbReference type="InterPro" id="IPR012338">
    <property type="entry name" value="Beta-lactam/transpept-like"/>
</dbReference>
<evidence type="ECO:0000256" key="6">
    <source>
        <dbReference type="ARBA" id="ARBA00023316"/>
    </source>
</evidence>
<accession>A0A1G2E1R7</accession>
<evidence type="ECO:0000256" key="5">
    <source>
        <dbReference type="ARBA" id="ARBA00022984"/>
    </source>
</evidence>
<dbReference type="AlphaFoldDB" id="A0A1G2E1R7"/>
<comment type="similarity">
    <text evidence="1 9">Belongs to the peptidase S11 family.</text>
</comment>
<dbReference type="InterPro" id="IPR000595">
    <property type="entry name" value="cNMP-bd_dom"/>
</dbReference>
<dbReference type="InterPro" id="IPR001967">
    <property type="entry name" value="Peptidase_S11_N"/>
</dbReference>
<evidence type="ECO:0000256" key="4">
    <source>
        <dbReference type="ARBA" id="ARBA00022960"/>
    </source>
</evidence>
<proteinExistence type="inferred from homology"/>
<dbReference type="Pfam" id="PF00768">
    <property type="entry name" value="Peptidase_S11"/>
    <property type="match status" value="1"/>
</dbReference>
<gene>
    <name evidence="12" type="ORF">A2626_01570</name>
</gene>
<protein>
    <recommendedName>
        <fullName evidence="11">Cyclic nucleotide-binding domain-containing protein</fullName>
    </recommendedName>
</protein>
<dbReference type="InterPro" id="IPR018044">
    <property type="entry name" value="Peptidase_S11"/>
</dbReference>
<dbReference type="GO" id="GO:0009002">
    <property type="term" value="F:serine-type D-Ala-D-Ala carboxypeptidase activity"/>
    <property type="evidence" value="ECO:0007669"/>
    <property type="project" value="InterPro"/>
</dbReference>
<evidence type="ECO:0000313" key="12">
    <source>
        <dbReference type="EMBL" id="OGZ19280.1"/>
    </source>
</evidence>
<evidence type="ECO:0000259" key="11">
    <source>
        <dbReference type="PROSITE" id="PS50042"/>
    </source>
</evidence>
<keyword evidence="10" id="KW-0812">Transmembrane</keyword>
<dbReference type="GO" id="GO:0071555">
    <property type="term" value="P:cell wall organization"/>
    <property type="evidence" value="ECO:0007669"/>
    <property type="project" value="UniProtKB-KW"/>
</dbReference>
<keyword evidence="5" id="KW-0573">Peptidoglycan synthesis</keyword>
<name>A0A1G2E1R7_9BACT</name>
<evidence type="ECO:0000256" key="9">
    <source>
        <dbReference type="RuleBase" id="RU004016"/>
    </source>
</evidence>
<dbReference type="GO" id="GO:0006508">
    <property type="term" value="P:proteolysis"/>
    <property type="evidence" value="ECO:0007669"/>
    <property type="project" value="InterPro"/>
</dbReference>
<evidence type="ECO:0000313" key="13">
    <source>
        <dbReference type="Proteomes" id="UP000177360"/>
    </source>
</evidence>
<organism evidence="12 13">
    <name type="scientific">Candidatus Nealsonbacteria bacterium RIFCSPHIGHO2_01_FULL_38_55</name>
    <dbReference type="NCBI Taxonomy" id="1801664"/>
    <lineage>
        <taxon>Bacteria</taxon>
        <taxon>Candidatus Nealsoniibacteriota</taxon>
    </lineage>
</organism>
<dbReference type="Gene3D" id="3.40.710.10">
    <property type="entry name" value="DD-peptidase/beta-lactamase superfamily"/>
    <property type="match status" value="1"/>
</dbReference>
<evidence type="ECO:0000256" key="7">
    <source>
        <dbReference type="PIRSR" id="PIRSR618044-1"/>
    </source>
</evidence>
<evidence type="ECO:0000256" key="10">
    <source>
        <dbReference type="SAM" id="Phobius"/>
    </source>
</evidence>
<keyword evidence="10" id="KW-0472">Membrane</keyword>
<comment type="caution">
    <text evidence="12">The sequence shown here is derived from an EMBL/GenBank/DDBJ whole genome shotgun (WGS) entry which is preliminary data.</text>
</comment>
<dbReference type="SUPFAM" id="SSF56601">
    <property type="entry name" value="beta-lactamase/transpeptidase-like"/>
    <property type="match status" value="1"/>
</dbReference>
<dbReference type="PRINTS" id="PR00725">
    <property type="entry name" value="DADACBPTASE1"/>
</dbReference>
<dbReference type="GO" id="GO:0009252">
    <property type="term" value="P:peptidoglycan biosynthetic process"/>
    <property type="evidence" value="ECO:0007669"/>
    <property type="project" value="UniProtKB-KW"/>
</dbReference>
<evidence type="ECO:0000256" key="2">
    <source>
        <dbReference type="ARBA" id="ARBA00022729"/>
    </source>
</evidence>